<proteinExistence type="predicted"/>
<dbReference type="AlphaFoldDB" id="A0A7W7RUL1"/>
<keyword evidence="3" id="KW-1185">Reference proteome</keyword>
<organism evidence="2 3">
    <name type="scientific">Streptosporangium album</name>
    <dbReference type="NCBI Taxonomy" id="47479"/>
    <lineage>
        <taxon>Bacteria</taxon>
        <taxon>Bacillati</taxon>
        <taxon>Actinomycetota</taxon>
        <taxon>Actinomycetes</taxon>
        <taxon>Streptosporangiales</taxon>
        <taxon>Streptosporangiaceae</taxon>
        <taxon>Streptosporangium</taxon>
    </lineage>
</organism>
<evidence type="ECO:0000313" key="3">
    <source>
        <dbReference type="Proteomes" id="UP000534286"/>
    </source>
</evidence>
<dbReference type="InterPro" id="IPR006976">
    <property type="entry name" value="VanZ-like"/>
</dbReference>
<gene>
    <name evidence="2" type="ORF">FHR32_002517</name>
</gene>
<comment type="caution">
    <text evidence="2">The sequence shown here is derived from an EMBL/GenBank/DDBJ whole genome shotgun (WGS) entry which is preliminary data.</text>
</comment>
<evidence type="ECO:0000259" key="1">
    <source>
        <dbReference type="Pfam" id="PF04892"/>
    </source>
</evidence>
<reference evidence="2 3" key="1">
    <citation type="submission" date="2020-08" db="EMBL/GenBank/DDBJ databases">
        <title>Sequencing the genomes of 1000 actinobacteria strains.</title>
        <authorList>
            <person name="Klenk H.-P."/>
        </authorList>
    </citation>
    <scope>NUCLEOTIDE SEQUENCE [LARGE SCALE GENOMIC DNA]</scope>
    <source>
        <strain evidence="2 3">DSM 43023</strain>
    </source>
</reference>
<name>A0A7W7RUL1_9ACTN</name>
<dbReference type="Proteomes" id="UP000534286">
    <property type="component" value="Unassembled WGS sequence"/>
</dbReference>
<protein>
    <submittedName>
        <fullName evidence="2">Glycopeptide antibiotics resistance protein</fullName>
    </submittedName>
</protein>
<dbReference type="Pfam" id="PF04892">
    <property type="entry name" value="VanZ"/>
    <property type="match status" value="1"/>
</dbReference>
<sequence length="56" mass="5919">MPATASLGVELLQYALRLGRVSSVDDVLINTAGAVLAALITRRWWAGRIAAGTVPR</sequence>
<feature type="domain" description="VanZ-like" evidence="1">
    <location>
        <begin position="3"/>
        <end position="42"/>
    </location>
</feature>
<dbReference type="EMBL" id="JACHJU010000001">
    <property type="protein sequence ID" value="MBB4938212.1"/>
    <property type="molecule type" value="Genomic_DNA"/>
</dbReference>
<accession>A0A7W7RUL1</accession>
<evidence type="ECO:0000313" key="2">
    <source>
        <dbReference type="EMBL" id="MBB4938212.1"/>
    </source>
</evidence>